<evidence type="ECO:0000256" key="3">
    <source>
        <dbReference type="ARBA" id="ARBA00007931"/>
    </source>
</evidence>
<evidence type="ECO:0000259" key="12">
    <source>
        <dbReference type="PROSITE" id="PS50106"/>
    </source>
</evidence>
<evidence type="ECO:0000313" key="13">
    <source>
        <dbReference type="EMBL" id="MBK8890613.1"/>
    </source>
</evidence>
<dbReference type="InterPro" id="IPR036034">
    <property type="entry name" value="PDZ_sf"/>
</dbReference>
<dbReference type="PROSITE" id="PS50106">
    <property type="entry name" value="PDZ"/>
    <property type="match status" value="1"/>
</dbReference>
<protein>
    <recommendedName>
        <fullName evidence="11">Zinc metalloprotease</fullName>
        <ecNumber evidence="11">3.4.24.-</ecNumber>
    </recommendedName>
</protein>
<evidence type="ECO:0000256" key="6">
    <source>
        <dbReference type="ARBA" id="ARBA00022801"/>
    </source>
</evidence>
<dbReference type="EC" id="3.4.24.-" evidence="11"/>
<dbReference type="NCBIfam" id="TIGR00054">
    <property type="entry name" value="RIP metalloprotease RseP"/>
    <property type="match status" value="1"/>
</dbReference>
<dbReference type="Gene3D" id="2.30.42.10">
    <property type="match status" value="2"/>
</dbReference>
<evidence type="ECO:0000256" key="2">
    <source>
        <dbReference type="ARBA" id="ARBA00004141"/>
    </source>
</evidence>
<dbReference type="Proteomes" id="UP000808146">
    <property type="component" value="Unassembled WGS sequence"/>
</dbReference>
<comment type="subcellular location">
    <subcellularLocation>
        <location evidence="2">Membrane</location>
        <topology evidence="2">Multi-pass membrane protein</topology>
    </subcellularLocation>
</comment>
<reference evidence="13" key="1">
    <citation type="submission" date="2020-10" db="EMBL/GenBank/DDBJ databases">
        <title>Connecting structure to function with the recovery of over 1000 high-quality activated sludge metagenome-assembled genomes encoding full-length rRNA genes using long-read sequencing.</title>
        <authorList>
            <person name="Singleton C.M."/>
            <person name="Petriglieri F."/>
            <person name="Kristensen J.M."/>
            <person name="Kirkegaard R.H."/>
            <person name="Michaelsen T.Y."/>
            <person name="Andersen M.H."/>
            <person name="Karst S.M."/>
            <person name="Dueholm M.S."/>
            <person name="Nielsen P.H."/>
            <person name="Albertsen M."/>
        </authorList>
    </citation>
    <scope>NUCLEOTIDE SEQUENCE</scope>
    <source>
        <strain evidence="13">OdNE_18-Q3-R46-58_BAT3C.305</strain>
    </source>
</reference>
<dbReference type="PANTHER" id="PTHR42837">
    <property type="entry name" value="REGULATOR OF SIGMA-E PROTEASE RSEP"/>
    <property type="match status" value="1"/>
</dbReference>
<accession>A0A9D7QLD7</accession>
<keyword evidence="4" id="KW-0645">Protease</keyword>
<keyword evidence="6 11" id="KW-0378">Hydrolase</keyword>
<dbReference type="SUPFAM" id="SSF50156">
    <property type="entry name" value="PDZ domain-like"/>
    <property type="match status" value="2"/>
</dbReference>
<dbReference type="CDD" id="cd23081">
    <property type="entry name" value="cpPDZ_EcRseP-like"/>
    <property type="match status" value="1"/>
</dbReference>
<keyword evidence="9 11" id="KW-0482">Metalloprotease</keyword>
<dbReference type="AlphaFoldDB" id="A0A9D7QLD7"/>
<evidence type="ECO:0000256" key="7">
    <source>
        <dbReference type="ARBA" id="ARBA00022833"/>
    </source>
</evidence>
<feature type="transmembrane region" description="Helical" evidence="11">
    <location>
        <begin position="380"/>
        <end position="403"/>
    </location>
</feature>
<dbReference type="CDD" id="cd06163">
    <property type="entry name" value="S2P-M50_PDZ_RseP-like"/>
    <property type="match status" value="2"/>
</dbReference>
<dbReference type="InterPro" id="IPR001478">
    <property type="entry name" value="PDZ"/>
</dbReference>
<evidence type="ECO:0000256" key="9">
    <source>
        <dbReference type="ARBA" id="ARBA00023049"/>
    </source>
</evidence>
<keyword evidence="5 11" id="KW-0812">Transmembrane</keyword>
<feature type="domain" description="PDZ" evidence="12">
    <location>
        <begin position="195"/>
        <end position="281"/>
    </location>
</feature>
<dbReference type="GO" id="GO:0004222">
    <property type="term" value="F:metalloendopeptidase activity"/>
    <property type="evidence" value="ECO:0007669"/>
    <property type="project" value="InterPro"/>
</dbReference>
<evidence type="ECO:0000256" key="10">
    <source>
        <dbReference type="ARBA" id="ARBA00023136"/>
    </source>
</evidence>
<evidence type="ECO:0000313" key="14">
    <source>
        <dbReference type="Proteomes" id="UP000808146"/>
    </source>
</evidence>
<organism evidence="13 14">
    <name type="scientific">Candidatus Dechloromonas phosphorivorans</name>
    <dbReference type="NCBI Taxonomy" id="2899244"/>
    <lineage>
        <taxon>Bacteria</taxon>
        <taxon>Pseudomonadati</taxon>
        <taxon>Pseudomonadota</taxon>
        <taxon>Betaproteobacteria</taxon>
        <taxon>Rhodocyclales</taxon>
        <taxon>Azonexaceae</taxon>
        <taxon>Dechloromonas</taxon>
    </lineage>
</organism>
<comment type="caution">
    <text evidence="13">The sequence shown here is derived from an EMBL/GenBank/DDBJ whole genome shotgun (WGS) entry which is preliminary data.</text>
</comment>
<evidence type="ECO:0000256" key="11">
    <source>
        <dbReference type="RuleBase" id="RU362031"/>
    </source>
</evidence>
<dbReference type="InterPro" id="IPR008915">
    <property type="entry name" value="Peptidase_M50"/>
</dbReference>
<keyword evidence="7 11" id="KW-0862">Zinc</keyword>
<gene>
    <name evidence="13" type="primary">rseP</name>
    <name evidence="13" type="ORF">IPN75_09535</name>
</gene>
<comment type="similarity">
    <text evidence="3 11">Belongs to the peptidase M50B family.</text>
</comment>
<dbReference type="GO" id="GO:0046872">
    <property type="term" value="F:metal ion binding"/>
    <property type="evidence" value="ECO:0007669"/>
    <property type="project" value="UniProtKB-KW"/>
</dbReference>
<evidence type="ECO:0000256" key="1">
    <source>
        <dbReference type="ARBA" id="ARBA00001947"/>
    </source>
</evidence>
<evidence type="ECO:0000256" key="5">
    <source>
        <dbReference type="ARBA" id="ARBA00022692"/>
    </source>
</evidence>
<evidence type="ECO:0000256" key="4">
    <source>
        <dbReference type="ARBA" id="ARBA00022670"/>
    </source>
</evidence>
<feature type="transmembrane region" description="Helical" evidence="11">
    <location>
        <begin position="100"/>
        <end position="120"/>
    </location>
</feature>
<dbReference type="InterPro" id="IPR004387">
    <property type="entry name" value="Pept_M50_Zn"/>
</dbReference>
<dbReference type="EMBL" id="JADKBR010000011">
    <property type="protein sequence ID" value="MBK8890613.1"/>
    <property type="molecule type" value="Genomic_DNA"/>
</dbReference>
<dbReference type="InterPro" id="IPR041489">
    <property type="entry name" value="PDZ_6"/>
</dbReference>
<dbReference type="GO" id="GO:0016020">
    <property type="term" value="C:membrane"/>
    <property type="evidence" value="ECO:0007669"/>
    <property type="project" value="UniProtKB-SubCell"/>
</dbReference>
<sequence>MSEIPFYLLAFIVVLGVLIVVHEFGHYLAARWCGVRVLRFSVGFGRALWRRRLGKDGTEWAIGIFPLGGYVKMLDEREDEVAPEELHRSFNRQSVGKRSLIVAAGPAANFALAIVLYWAVFMYGSDEMRPILGTPPAASPAAIAGIVNGEEVRSVDGQLVATWNDLRWILLQKAAAQEHAELEVVNEQREIAIRRLALQAAGEEGWEGDALGRLGIRFFRPNVPPVVGKVMPGSPGEAAGIRSGDTILAVGGMVVPTWYDFVLQVRDAAERPLHIELSRNGQIVAVDVIPVGISERGKRIGRIGVAVAETPDAGREIRIFVRYDFPAAGAKALAETWDKSVFSLVMLGKMLTGEVSWRNLSGPVSIADYAGQSARLGIDYYLKFMALISISLGVLNLLPIPVLDGGHLMYHALEVVRRRPLSQRAMEISQQIGLSILFVVMAFAFFNDMNRLFSG</sequence>
<dbReference type="SMART" id="SM00228">
    <property type="entry name" value="PDZ"/>
    <property type="match status" value="2"/>
</dbReference>
<keyword evidence="11" id="KW-0479">Metal-binding</keyword>
<keyword evidence="8 11" id="KW-1133">Transmembrane helix</keyword>
<evidence type="ECO:0000256" key="8">
    <source>
        <dbReference type="ARBA" id="ARBA00022989"/>
    </source>
</evidence>
<dbReference type="GO" id="GO:0006508">
    <property type="term" value="P:proteolysis"/>
    <property type="evidence" value="ECO:0007669"/>
    <property type="project" value="UniProtKB-KW"/>
</dbReference>
<dbReference type="Pfam" id="PF17820">
    <property type="entry name" value="PDZ_6"/>
    <property type="match status" value="1"/>
</dbReference>
<dbReference type="Pfam" id="PF02163">
    <property type="entry name" value="Peptidase_M50"/>
    <property type="match status" value="1"/>
</dbReference>
<feature type="transmembrane region" description="Helical" evidence="11">
    <location>
        <begin position="424"/>
        <end position="446"/>
    </location>
</feature>
<name>A0A9D7QLD7_9RHOO</name>
<feature type="transmembrane region" description="Helical" evidence="11">
    <location>
        <begin position="6"/>
        <end position="29"/>
    </location>
</feature>
<keyword evidence="10 11" id="KW-0472">Membrane</keyword>
<comment type="cofactor">
    <cofactor evidence="1 11">
        <name>Zn(2+)</name>
        <dbReference type="ChEBI" id="CHEBI:29105"/>
    </cofactor>
</comment>
<dbReference type="PANTHER" id="PTHR42837:SF2">
    <property type="entry name" value="MEMBRANE METALLOPROTEASE ARASP2, CHLOROPLASTIC-RELATED"/>
    <property type="match status" value="1"/>
</dbReference>
<proteinExistence type="inferred from homology"/>